<feature type="domain" description="Glycosyl hydrolase family 13 catalytic" evidence="3">
    <location>
        <begin position="11"/>
        <end position="340"/>
    </location>
</feature>
<dbReference type="InterPro" id="IPR017853">
    <property type="entry name" value="GH"/>
</dbReference>
<sequence>MHWSEHAIWWHVHPLSFTGAEREALPPTATPVPRLTRLTPWLDYLVDLGCNGLALGPVFASETHGYDTVDHFRVDSRLGKESDLLNLVEQARARGVRILLDGVFHHVGRGFPTLSALAAHNPDGSERVFEGHKHLIALNHASPQVTDHVTRVLIHWLDRGIAGWRLDAAYAVPLPFWRTVTARVREEHPNAWLTGEVIHGDYTGYVTEGGLDSVTQYELWKAIWSALNDHNFHELAWALTRHNALLDAYAPQTFVGNHDVTRLASRLDDTRHLEHALVVLLTTGGIPSIYAGDEQAFRGIKEDREGGDDEIRPPFPHHPTHLAPHGENYHRLHQHLIGLRRRNPWLTRAHTRVTTLTNETLTYTATHANHHLTVALSLADHPTRAALPGPNWQLTAGNATLTKTNTEAELPPHGWLIATPRD</sequence>
<dbReference type="InterPro" id="IPR006047">
    <property type="entry name" value="GH13_cat_dom"/>
</dbReference>
<dbReference type="GO" id="GO:0016798">
    <property type="term" value="F:hydrolase activity, acting on glycosyl bonds"/>
    <property type="evidence" value="ECO:0007669"/>
    <property type="project" value="UniProtKB-KW"/>
</dbReference>
<dbReference type="SUPFAM" id="SSF51445">
    <property type="entry name" value="(Trans)glycosidases"/>
    <property type="match status" value="1"/>
</dbReference>
<dbReference type="EMBL" id="CP108222">
    <property type="protein sequence ID" value="WTT16436.1"/>
    <property type="molecule type" value="Genomic_DNA"/>
</dbReference>
<protein>
    <submittedName>
        <fullName evidence="4">Alpha-amylase family glycosyl hydrolase</fullName>
    </submittedName>
</protein>
<dbReference type="PANTHER" id="PTHR10357">
    <property type="entry name" value="ALPHA-AMYLASE FAMILY MEMBER"/>
    <property type="match status" value="1"/>
</dbReference>
<name>A0AAU1ZVK5_9ACTN</name>
<evidence type="ECO:0000313" key="4">
    <source>
        <dbReference type="EMBL" id="WTT16436.1"/>
    </source>
</evidence>
<organism evidence="4">
    <name type="scientific">Streptomyces sp. NBC_00093</name>
    <dbReference type="NCBI Taxonomy" id="2975649"/>
    <lineage>
        <taxon>Bacteria</taxon>
        <taxon>Bacillati</taxon>
        <taxon>Actinomycetota</taxon>
        <taxon>Actinomycetes</taxon>
        <taxon>Kitasatosporales</taxon>
        <taxon>Streptomycetaceae</taxon>
        <taxon>Streptomyces</taxon>
    </lineage>
</organism>
<dbReference type="PANTHER" id="PTHR10357:SF210">
    <property type="entry name" value="MALTODEXTRIN GLUCOSIDASE"/>
    <property type="match status" value="1"/>
</dbReference>
<keyword evidence="1 4" id="KW-0378">Hydrolase</keyword>
<gene>
    <name evidence="4" type="ORF">OHA22_13345</name>
</gene>
<keyword evidence="2" id="KW-0326">Glycosidase</keyword>
<proteinExistence type="predicted"/>
<accession>A0AAU1ZVK5</accession>
<dbReference type="AlphaFoldDB" id="A0AAU1ZVK5"/>
<dbReference type="GO" id="GO:0005975">
    <property type="term" value="P:carbohydrate metabolic process"/>
    <property type="evidence" value="ECO:0007669"/>
    <property type="project" value="InterPro"/>
</dbReference>
<dbReference type="SMART" id="SM00642">
    <property type="entry name" value="Aamy"/>
    <property type="match status" value="1"/>
</dbReference>
<evidence type="ECO:0000259" key="3">
    <source>
        <dbReference type="SMART" id="SM00642"/>
    </source>
</evidence>
<evidence type="ECO:0000256" key="1">
    <source>
        <dbReference type="ARBA" id="ARBA00022801"/>
    </source>
</evidence>
<dbReference type="Gene3D" id="3.20.20.80">
    <property type="entry name" value="Glycosidases"/>
    <property type="match status" value="1"/>
</dbReference>
<evidence type="ECO:0000256" key="2">
    <source>
        <dbReference type="ARBA" id="ARBA00023295"/>
    </source>
</evidence>
<dbReference type="Pfam" id="PF00128">
    <property type="entry name" value="Alpha-amylase"/>
    <property type="match status" value="2"/>
</dbReference>
<reference evidence="4" key="1">
    <citation type="submission" date="2022-10" db="EMBL/GenBank/DDBJ databases">
        <title>The complete genomes of actinobacterial strains from the NBC collection.</title>
        <authorList>
            <person name="Joergensen T.S."/>
            <person name="Alvarez Arevalo M."/>
            <person name="Sterndorff E.B."/>
            <person name="Faurdal D."/>
            <person name="Vuksanovic O."/>
            <person name="Mourched A.-S."/>
            <person name="Charusanti P."/>
            <person name="Shaw S."/>
            <person name="Blin K."/>
            <person name="Weber T."/>
        </authorList>
    </citation>
    <scope>NUCLEOTIDE SEQUENCE</scope>
    <source>
        <strain evidence="4">NBC_00093</strain>
    </source>
</reference>